<evidence type="ECO:0000256" key="1">
    <source>
        <dbReference type="ARBA" id="ARBA00006484"/>
    </source>
</evidence>
<dbReference type="PANTHER" id="PTHR43544:SF7">
    <property type="entry name" value="NADB-LER2"/>
    <property type="match status" value="1"/>
</dbReference>
<name>A0A167D0E8_9ASCO</name>
<comment type="similarity">
    <text evidence="1">Belongs to the short-chain dehydrogenases/reductases (SDR) family.</text>
</comment>
<dbReference type="GO" id="GO:0005737">
    <property type="term" value="C:cytoplasm"/>
    <property type="evidence" value="ECO:0007669"/>
    <property type="project" value="TreeGrafter"/>
</dbReference>
<dbReference type="GeneID" id="30037622"/>
<proteinExistence type="inferred from homology"/>
<keyword evidence="2" id="KW-0521">NADP</keyword>
<dbReference type="SUPFAM" id="SSF51735">
    <property type="entry name" value="NAD(P)-binding Rossmann-fold domains"/>
    <property type="match status" value="1"/>
</dbReference>
<evidence type="ECO:0000256" key="2">
    <source>
        <dbReference type="ARBA" id="ARBA00022857"/>
    </source>
</evidence>
<dbReference type="RefSeq" id="XP_018734802.1">
    <property type="nucleotide sequence ID" value="XM_018882522.1"/>
</dbReference>
<accession>A0A167D0E8</accession>
<reference evidence="4 5" key="1">
    <citation type="submission" date="2016-02" db="EMBL/GenBank/DDBJ databases">
        <title>Complete genome sequence and transcriptome regulation of the pentose utilising yeast Sugiyamaella lignohabitans.</title>
        <authorList>
            <person name="Bellasio M."/>
            <person name="Peymann A."/>
            <person name="Valli M."/>
            <person name="Sipitzky M."/>
            <person name="Graf A."/>
            <person name="Sauer M."/>
            <person name="Marx H."/>
            <person name="Mattanovich D."/>
        </authorList>
    </citation>
    <scope>NUCLEOTIDE SEQUENCE [LARGE SCALE GENOMIC DNA]</scope>
    <source>
        <strain evidence="4 5">CBS 10342</strain>
    </source>
</reference>
<organism evidence="4 5">
    <name type="scientific">Sugiyamaella lignohabitans</name>
    <dbReference type="NCBI Taxonomy" id="796027"/>
    <lineage>
        <taxon>Eukaryota</taxon>
        <taxon>Fungi</taxon>
        <taxon>Dikarya</taxon>
        <taxon>Ascomycota</taxon>
        <taxon>Saccharomycotina</taxon>
        <taxon>Dipodascomycetes</taxon>
        <taxon>Dipodascales</taxon>
        <taxon>Trichomonascaceae</taxon>
        <taxon>Sugiyamaella</taxon>
    </lineage>
</organism>
<gene>
    <name evidence="4" type="ORF">AWJ20_575</name>
</gene>
<protein>
    <recommendedName>
        <fullName evidence="6">NAD(P)-binding protein</fullName>
    </recommendedName>
</protein>
<dbReference type="Pfam" id="PF00106">
    <property type="entry name" value="adh_short"/>
    <property type="match status" value="1"/>
</dbReference>
<evidence type="ECO:0000313" key="4">
    <source>
        <dbReference type="EMBL" id="ANB12325.1"/>
    </source>
</evidence>
<dbReference type="PANTHER" id="PTHR43544">
    <property type="entry name" value="SHORT-CHAIN DEHYDROGENASE/REDUCTASE"/>
    <property type="match status" value="1"/>
</dbReference>
<dbReference type="CDD" id="cd05325">
    <property type="entry name" value="carb_red_sniffer_like_SDR_c"/>
    <property type="match status" value="1"/>
</dbReference>
<dbReference type="Gene3D" id="3.40.50.720">
    <property type="entry name" value="NAD(P)-binding Rossmann-like Domain"/>
    <property type="match status" value="1"/>
</dbReference>
<keyword evidence="3" id="KW-0560">Oxidoreductase</keyword>
<dbReference type="PRINTS" id="PR00081">
    <property type="entry name" value="GDHRDH"/>
</dbReference>
<dbReference type="InterPro" id="IPR002347">
    <property type="entry name" value="SDR_fam"/>
</dbReference>
<evidence type="ECO:0000313" key="5">
    <source>
        <dbReference type="Proteomes" id="UP000189580"/>
    </source>
</evidence>
<dbReference type="GO" id="GO:0016491">
    <property type="term" value="F:oxidoreductase activity"/>
    <property type="evidence" value="ECO:0007669"/>
    <property type="project" value="UniProtKB-KW"/>
</dbReference>
<dbReference type="AlphaFoldDB" id="A0A167D0E8"/>
<keyword evidence="5" id="KW-1185">Reference proteome</keyword>
<dbReference type="EMBL" id="CP014501">
    <property type="protein sequence ID" value="ANB12325.1"/>
    <property type="molecule type" value="Genomic_DNA"/>
</dbReference>
<sequence>MSTVYVVSGGNRGIGLAVVKKLSSSSNNVVIASARNVEQATELQEWIKTHNNVHLFKYDATVESDAATFANEVSKVADGVDVLIANAGAGETLGTVIDTPVANWTSLYKINVLGPILLFNAFYPLLLKRSTRKVLFTSSTLGSKGDYLETVSSNAYGQSKAALNYTAKELSVELAEQNFIVVPFHPGLVSSELGNGLVETIRKVNPGVADHLVKNVLITPDQSAEAIVKLAEGLTKEDNGKFYNFDKTTIAW</sequence>
<evidence type="ECO:0008006" key="6">
    <source>
        <dbReference type="Google" id="ProtNLM"/>
    </source>
</evidence>
<dbReference type="Proteomes" id="UP000189580">
    <property type="component" value="Chromosome a"/>
</dbReference>
<dbReference type="OrthoDB" id="9876299at2759"/>
<dbReference type="InterPro" id="IPR036291">
    <property type="entry name" value="NAD(P)-bd_dom_sf"/>
</dbReference>
<dbReference type="InterPro" id="IPR051468">
    <property type="entry name" value="Fungal_SecMetab_SDRs"/>
</dbReference>
<dbReference type="KEGG" id="slb:AWJ20_575"/>
<evidence type="ECO:0000256" key="3">
    <source>
        <dbReference type="ARBA" id="ARBA00023002"/>
    </source>
</evidence>